<dbReference type="RefSeq" id="WP_092503935.1">
    <property type="nucleotide sequence ID" value="NZ_FOEH01000002.1"/>
</dbReference>
<evidence type="ECO:0000313" key="1">
    <source>
        <dbReference type="EMBL" id="SEQ22643.1"/>
    </source>
</evidence>
<comment type="caution">
    <text evidence="1">The sequence shown here is derived from an EMBL/GenBank/DDBJ whole genome shotgun (WGS) entry which is preliminary data.</text>
</comment>
<accession>A0A1H9EBK6</accession>
<keyword evidence="2" id="KW-1185">Reference proteome</keyword>
<name>A0A1H9EBK6_9BACI</name>
<evidence type="ECO:0000313" key="2">
    <source>
        <dbReference type="Proteomes" id="UP000198733"/>
    </source>
</evidence>
<organism evidence="1 2">
    <name type="scientific">Virgibacillus subterraneus</name>
    <dbReference type="NCBI Taxonomy" id="621109"/>
    <lineage>
        <taxon>Bacteria</taxon>
        <taxon>Bacillati</taxon>
        <taxon>Bacillota</taxon>
        <taxon>Bacilli</taxon>
        <taxon>Bacillales</taxon>
        <taxon>Bacillaceae</taxon>
        <taxon>Virgibacillus</taxon>
    </lineage>
</organism>
<protein>
    <submittedName>
        <fullName evidence="1">Uncharacterized protein</fullName>
    </submittedName>
</protein>
<dbReference type="Proteomes" id="UP000198733">
    <property type="component" value="Unassembled WGS sequence"/>
</dbReference>
<dbReference type="EMBL" id="FOEH01000002">
    <property type="protein sequence ID" value="SEQ22643.1"/>
    <property type="molecule type" value="Genomic_DNA"/>
</dbReference>
<gene>
    <name evidence="1" type="ORF">SAMN05216232_1957</name>
</gene>
<sequence length="89" mass="10924">MIFLEQDWKKVDEENRTFETCVNKANERFDRGEYEEAQLYLNNATRALTELNRMMLSKEQHDQKWFVTKQIESQQHADKLFCELRSRYE</sequence>
<reference evidence="1 2" key="1">
    <citation type="submission" date="2016-10" db="EMBL/GenBank/DDBJ databases">
        <authorList>
            <person name="Varghese N."/>
            <person name="Submissions S."/>
        </authorList>
    </citation>
    <scope>NUCLEOTIDE SEQUENCE [LARGE SCALE GENOMIC DNA]</scope>
    <source>
        <strain evidence="1 2">CGMCC 1.7734</strain>
    </source>
</reference>
<proteinExistence type="predicted"/>